<reference evidence="6" key="1">
    <citation type="journal article" date="2021" name="PeerJ">
        <title>Extensive microbial diversity within the chicken gut microbiome revealed by metagenomics and culture.</title>
        <authorList>
            <person name="Gilroy R."/>
            <person name="Ravi A."/>
            <person name="Getino M."/>
            <person name="Pursley I."/>
            <person name="Horton D.L."/>
            <person name="Alikhan N.F."/>
            <person name="Baker D."/>
            <person name="Gharbi K."/>
            <person name="Hall N."/>
            <person name="Watson M."/>
            <person name="Adriaenssens E.M."/>
            <person name="Foster-Nyarko E."/>
            <person name="Jarju S."/>
            <person name="Secka A."/>
            <person name="Antonio M."/>
            <person name="Oren A."/>
            <person name="Chaudhuri R.R."/>
            <person name="La Ragione R."/>
            <person name="Hildebrand F."/>
            <person name="Pallen M.J."/>
        </authorList>
    </citation>
    <scope>NUCLEOTIDE SEQUENCE</scope>
    <source>
        <strain evidence="6">ChiGjej4B4-7305</strain>
    </source>
</reference>
<evidence type="ECO:0000256" key="3">
    <source>
        <dbReference type="ARBA" id="ARBA00022806"/>
    </source>
</evidence>
<proteinExistence type="predicted"/>
<gene>
    <name evidence="6" type="ORF">H9815_13225</name>
</gene>
<dbReference type="Gene3D" id="3.40.50.300">
    <property type="entry name" value="P-loop containing nucleotide triphosphate hydrolases"/>
    <property type="match status" value="1"/>
</dbReference>
<organism evidence="6 7">
    <name type="scientific">Candidatus Ruania gallistercoris</name>
    <dbReference type="NCBI Taxonomy" id="2838746"/>
    <lineage>
        <taxon>Bacteria</taxon>
        <taxon>Bacillati</taxon>
        <taxon>Actinomycetota</taxon>
        <taxon>Actinomycetes</taxon>
        <taxon>Micrococcales</taxon>
        <taxon>Ruaniaceae</taxon>
        <taxon>Ruania</taxon>
    </lineage>
</organism>
<evidence type="ECO:0000256" key="2">
    <source>
        <dbReference type="ARBA" id="ARBA00022801"/>
    </source>
</evidence>
<dbReference type="GO" id="GO:0004386">
    <property type="term" value="F:helicase activity"/>
    <property type="evidence" value="ECO:0007669"/>
    <property type="project" value="UniProtKB-KW"/>
</dbReference>
<dbReference type="InterPro" id="IPR050615">
    <property type="entry name" value="ATP-dep_DNA_Helicase"/>
</dbReference>
<dbReference type="InterPro" id="IPR032438">
    <property type="entry name" value="ERCC3_RAD25_C"/>
</dbReference>
<protein>
    <submittedName>
        <fullName evidence="6">Helicase</fullName>
    </submittedName>
</protein>
<dbReference type="PANTHER" id="PTHR11274">
    <property type="entry name" value="RAD25/XP-B DNA REPAIR HELICASE"/>
    <property type="match status" value="1"/>
</dbReference>
<keyword evidence="4" id="KW-0067">ATP-binding</keyword>
<evidence type="ECO:0000313" key="6">
    <source>
        <dbReference type="EMBL" id="HIZ36729.1"/>
    </source>
</evidence>
<evidence type="ECO:0000256" key="1">
    <source>
        <dbReference type="ARBA" id="ARBA00022741"/>
    </source>
</evidence>
<keyword evidence="3 6" id="KW-0347">Helicase</keyword>
<dbReference type="AlphaFoldDB" id="A0A9D2J5T2"/>
<evidence type="ECO:0000313" key="7">
    <source>
        <dbReference type="Proteomes" id="UP000824037"/>
    </source>
</evidence>
<keyword evidence="2" id="KW-0378">Hydrolase</keyword>
<accession>A0A9D2J5T2</accession>
<dbReference type="SUPFAM" id="SSF52540">
    <property type="entry name" value="P-loop containing nucleoside triphosphate hydrolases"/>
    <property type="match status" value="1"/>
</dbReference>
<dbReference type="GO" id="GO:0005524">
    <property type="term" value="F:ATP binding"/>
    <property type="evidence" value="ECO:0007669"/>
    <property type="project" value="UniProtKB-KW"/>
</dbReference>
<reference evidence="6" key="2">
    <citation type="submission" date="2021-04" db="EMBL/GenBank/DDBJ databases">
        <authorList>
            <person name="Gilroy R."/>
        </authorList>
    </citation>
    <scope>NUCLEOTIDE SEQUENCE</scope>
    <source>
        <strain evidence="6">ChiGjej4B4-7305</strain>
    </source>
</reference>
<sequence length="105" mass="11364">EAFRSGELTTLVVSKVANFSIDLPEAAVAVQISGSFGSRQEEAQRLGRLMRPKADGRTAHFYAVVTRDTVDQDFAAHRQRFLAEQGYAYSILDAADLLGTGTEAG</sequence>
<feature type="domain" description="ERCC3/RAD25/XPB helicase C-terminal" evidence="5">
    <location>
        <begin position="6"/>
        <end position="94"/>
    </location>
</feature>
<feature type="non-terminal residue" evidence="6">
    <location>
        <position position="1"/>
    </location>
</feature>
<name>A0A9D2J5T2_9MICO</name>
<dbReference type="InterPro" id="IPR027417">
    <property type="entry name" value="P-loop_NTPase"/>
</dbReference>
<keyword evidence="1" id="KW-0547">Nucleotide-binding</keyword>
<comment type="caution">
    <text evidence="6">The sequence shown here is derived from an EMBL/GenBank/DDBJ whole genome shotgun (WGS) entry which is preliminary data.</text>
</comment>
<evidence type="ECO:0000256" key="4">
    <source>
        <dbReference type="ARBA" id="ARBA00022840"/>
    </source>
</evidence>
<evidence type="ECO:0000259" key="5">
    <source>
        <dbReference type="Pfam" id="PF16203"/>
    </source>
</evidence>
<dbReference type="PANTHER" id="PTHR11274:SF0">
    <property type="entry name" value="GENERAL TRANSCRIPTION AND DNA REPAIR FACTOR IIH HELICASE SUBUNIT XPB"/>
    <property type="match status" value="1"/>
</dbReference>
<dbReference type="Proteomes" id="UP000824037">
    <property type="component" value="Unassembled WGS sequence"/>
</dbReference>
<dbReference type="EMBL" id="DXBY01000226">
    <property type="protein sequence ID" value="HIZ36729.1"/>
    <property type="molecule type" value="Genomic_DNA"/>
</dbReference>
<dbReference type="Pfam" id="PF16203">
    <property type="entry name" value="ERCC3_RAD25_C"/>
    <property type="match status" value="1"/>
</dbReference>
<dbReference type="GO" id="GO:0016787">
    <property type="term" value="F:hydrolase activity"/>
    <property type="evidence" value="ECO:0007669"/>
    <property type="project" value="UniProtKB-KW"/>
</dbReference>